<evidence type="ECO:0000313" key="5">
    <source>
        <dbReference type="EMBL" id="ATC65820.1"/>
    </source>
</evidence>
<dbReference type="GO" id="GO:0016787">
    <property type="term" value="F:hydrolase activity"/>
    <property type="evidence" value="ECO:0007669"/>
    <property type="project" value="UniProtKB-KW"/>
</dbReference>
<keyword evidence="2" id="KW-0378">Hydrolase</keyword>
<feature type="domain" description="Sulfatase N-terminal" evidence="4">
    <location>
        <begin position="22"/>
        <end position="361"/>
    </location>
</feature>
<reference evidence="5 6" key="1">
    <citation type="submission" date="2017-09" db="EMBL/GenBank/DDBJ databases">
        <title>Complete genome sequence of Verrucomicrobial strain HZ-65, isolated from freshwater.</title>
        <authorList>
            <person name="Choi A."/>
        </authorList>
    </citation>
    <scope>NUCLEOTIDE SEQUENCE [LARGE SCALE GENOMIC DNA]</scope>
    <source>
        <strain evidence="5 6">HZ-65</strain>
    </source>
</reference>
<evidence type="ECO:0000256" key="1">
    <source>
        <dbReference type="ARBA" id="ARBA00008779"/>
    </source>
</evidence>
<dbReference type="InterPro" id="IPR024607">
    <property type="entry name" value="Sulfatase_CS"/>
</dbReference>
<gene>
    <name evidence="5" type="ORF">CMV30_18730</name>
</gene>
<dbReference type="CDD" id="cd16145">
    <property type="entry name" value="ARS_like"/>
    <property type="match status" value="1"/>
</dbReference>
<dbReference type="AlphaFoldDB" id="A0A290QF04"/>
<keyword evidence="6" id="KW-1185">Reference proteome</keyword>
<dbReference type="Gene3D" id="3.30.1120.10">
    <property type="match status" value="1"/>
</dbReference>
<dbReference type="Pfam" id="PF00884">
    <property type="entry name" value="Sulfatase"/>
    <property type="match status" value="1"/>
</dbReference>
<evidence type="ECO:0000256" key="3">
    <source>
        <dbReference type="SAM" id="SignalP"/>
    </source>
</evidence>
<accession>A0A290QF04</accession>
<evidence type="ECO:0000259" key="4">
    <source>
        <dbReference type="Pfam" id="PF00884"/>
    </source>
</evidence>
<dbReference type="InterPro" id="IPR017850">
    <property type="entry name" value="Alkaline_phosphatase_core_sf"/>
</dbReference>
<dbReference type="PANTHER" id="PTHR43751">
    <property type="entry name" value="SULFATASE"/>
    <property type="match status" value="1"/>
</dbReference>
<dbReference type="InterPro" id="IPR000917">
    <property type="entry name" value="Sulfatase_N"/>
</dbReference>
<dbReference type="Proteomes" id="UP000217265">
    <property type="component" value="Chromosome"/>
</dbReference>
<dbReference type="RefSeq" id="WP_096057449.1">
    <property type="nucleotide sequence ID" value="NZ_CP023344.1"/>
</dbReference>
<dbReference type="InterPro" id="IPR052701">
    <property type="entry name" value="GAG_Ulvan_Degrading_Sulfatases"/>
</dbReference>
<evidence type="ECO:0000313" key="6">
    <source>
        <dbReference type="Proteomes" id="UP000217265"/>
    </source>
</evidence>
<dbReference type="PROSITE" id="PS00523">
    <property type="entry name" value="SULFATASE_1"/>
    <property type="match status" value="1"/>
</dbReference>
<keyword evidence="3" id="KW-0732">Signal</keyword>
<dbReference type="PANTHER" id="PTHR43751:SF3">
    <property type="entry name" value="SULFATASE N-TERMINAL DOMAIN-CONTAINING PROTEIN"/>
    <property type="match status" value="1"/>
</dbReference>
<protein>
    <submittedName>
        <fullName evidence="5">N-acetylgalactosamine-6-sulfatase</fullName>
    </submittedName>
</protein>
<evidence type="ECO:0000256" key="2">
    <source>
        <dbReference type="ARBA" id="ARBA00022801"/>
    </source>
</evidence>
<proteinExistence type="inferred from homology"/>
<organism evidence="5 6">
    <name type="scientific">Nibricoccus aquaticus</name>
    <dbReference type="NCBI Taxonomy" id="2576891"/>
    <lineage>
        <taxon>Bacteria</taxon>
        <taxon>Pseudomonadati</taxon>
        <taxon>Verrucomicrobiota</taxon>
        <taxon>Opitutia</taxon>
        <taxon>Opitutales</taxon>
        <taxon>Opitutaceae</taxon>
        <taxon>Nibricoccus</taxon>
    </lineage>
</organism>
<feature type="signal peptide" evidence="3">
    <location>
        <begin position="1"/>
        <end position="18"/>
    </location>
</feature>
<dbReference type="Gene3D" id="3.40.720.10">
    <property type="entry name" value="Alkaline Phosphatase, subunit A"/>
    <property type="match status" value="1"/>
</dbReference>
<dbReference type="EMBL" id="CP023344">
    <property type="protein sequence ID" value="ATC65820.1"/>
    <property type="molecule type" value="Genomic_DNA"/>
</dbReference>
<feature type="chain" id="PRO_5012357871" evidence="3">
    <location>
        <begin position="19"/>
        <end position="472"/>
    </location>
</feature>
<dbReference type="KEGG" id="vbh:CMV30_18730"/>
<dbReference type="OrthoDB" id="9762324at2"/>
<comment type="similarity">
    <text evidence="1">Belongs to the sulfatase family.</text>
</comment>
<name>A0A290QF04_9BACT</name>
<sequence>MRIVPLFLFSALSLVAAATDRPNIIFILADDQGYGELGCYGQTLIQTPNIDRMAAEGIRFTQFYAGSPVCAPSRSVLMTGQHTGHTRVRGNAGGRSPEVQILQAEDVTVASVLKKAGYATGIIGKWGLGSATDAGDPLKHGFDYHFGFLNQTHAHNHYPDFLWRNNQRVTLPNVITHVGEAEGTGYATKPAVYANDLFFEEAQAFIAKNKENPFFLYLALTLPHANNERTAELGDGNEVPDYGSYADRPWKDSVKGHAAMITRMDGKIGALLEHLKKLGLEKNTLVIFSSDNGAHNEGGPDYDPAFFEASGPLTGLKRSLFEGGVRVPLVARWPERIKAGGVSGHVAYFGDMMSTFAELAGTVSPKNTDSISIVPALLGSENQAKHDYLYWEFHENGVSQAVLLDGLWKAIRLRTLEAPIALFDLQNDIGERTDLSTKNPAMVARATEAMRIAHVDNAFWKLSEDGSGKTSD</sequence>
<dbReference type="SUPFAM" id="SSF53649">
    <property type="entry name" value="Alkaline phosphatase-like"/>
    <property type="match status" value="1"/>
</dbReference>